<dbReference type="GO" id="GO:0016987">
    <property type="term" value="F:sigma factor activity"/>
    <property type="evidence" value="ECO:0007669"/>
    <property type="project" value="UniProtKB-KW"/>
</dbReference>
<reference evidence="8 9" key="1">
    <citation type="journal article" date="2011" name="J. Bacteriol.">
        <title>Genome sequence of Chthoniobacter flavus Ellin428, an aerobic heterotrophic soil bacterium.</title>
        <authorList>
            <person name="Kant R."/>
            <person name="van Passel M.W."/>
            <person name="Palva A."/>
            <person name="Lucas S."/>
            <person name="Lapidus A."/>
            <person name="Glavina Del Rio T."/>
            <person name="Dalin E."/>
            <person name="Tice H."/>
            <person name="Bruce D."/>
            <person name="Goodwin L."/>
            <person name="Pitluck S."/>
            <person name="Larimer F.W."/>
            <person name="Land M.L."/>
            <person name="Hauser L."/>
            <person name="Sangwan P."/>
            <person name="de Vos W.M."/>
            <person name="Janssen P.H."/>
            <person name="Smidt H."/>
        </authorList>
    </citation>
    <scope>NUCLEOTIDE SEQUENCE [LARGE SCALE GENOMIC DNA]</scope>
    <source>
        <strain evidence="8 9">Ellin428</strain>
    </source>
</reference>
<evidence type="ECO:0000313" key="9">
    <source>
        <dbReference type="Proteomes" id="UP000005824"/>
    </source>
</evidence>
<dbReference type="Gene3D" id="1.10.1740.10">
    <property type="match status" value="1"/>
</dbReference>
<sequence>MDHAEILSQLETLHPDAFGWAVSCAVGNWHRGQDVLQAAYAKALRGTVRFDGRSSFKTWWFGVIRFTALEEARRSRRWLAFLDRWRAQPDAQETVAEPAADDFELQALAAALRELSERQREVLHLTFYQRLSLSEAAEVMQVSIGSARQHYDRGKKRLREFLQARRAIHE</sequence>
<organism evidence="8 9">
    <name type="scientific">Chthoniobacter flavus Ellin428</name>
    <dbReference type="NCBI Taxonomy" id="497964"/>
    <lineage>
        <taxon>Bacteria</taxon>
        <taxon>Pseudomonadati</taxon>
        <taxon>Verrucomicrobiota</taxon>
        <taxon>Spartobacteria</taxon>
        <taxon>Chthoniobacterales</taxon>
        <taxon>Chthoniobacteraceae</taxon>
        <taxon>Chthoniobacter</taxon>
    </lineage>
</organism>
<accession>B4CVF0</accession>
<dbReference type="eggNOG" id="COG1595">
    <property type="taxonomic scope" value="Bacteria"/>
</dbReference>
<evidence type="ECO:0000256" key="1">
    <source>
        <dbReference type="ARBA" id="ARBA00010641"/>
    </source>
</evidence>
<dbReference type="InterPro" id="IPR007630">
    <property type="entry name" value="RNA_pol_sigma70_r4"/>
</dbReference>
<evidence type="ECO:0000256" key="2">
    <source>
        <dbReference type="ARBA" id="ARBA00023015"/>
    </source>
</evidence>
<evidence type="ECO:0000259" key="7">
    <source>
        <dbReference type="Pfam" id="PF04545"/>
    </source>
</evidence>
<evidence type="ECO:0000313" key="8">
    <source>
        <dbReference type="EMBL" id="EDY21392.1"/>
    </source>
</evidence>
<dbReference type="SUPFAM" id="SSF88659">
    <property type="entry name" value="Sigma3 and sigma4 domains of RNA polymerase sigma factors"/>
    <property type="match status" value="1"/>
</dbReference>
<keyword evidence="2" id="KW-0805">Transcription regulation</keyword>
<dbReference type="RefSeq" id="WP_006977964.1">
    <property type="nucleotide sequence ID" value="NZ_ABVL01000002.1"/>
</dbReference>
<dbReference type="GO" id="GO:0003677">
    <property type="term" value="F:DNA binding"/>
    <property type="evidence" value="ECO:0007669"/>
    <property type="project" value="UniProtKB-KW"/>
</dbReference>
<feature type="domain" description="RNA polymerase sigma-70 region 2" evidence="6">
    <location>
        <begin position="11"/>
        <end position="77"/>
    </location>
</feature>
<dbReference type="AlphaFoldDB" id="B4CVF0"/>
<dbReference type="SUPFAM" id="SSF88946">
    <property type="entry name" value="Sigma2 domain of RNA polymerase sigma factors"/>
    <property type="match status" value="1"/>
</dbReference>
<keyword evidence="4" id="KW-0238">DNA-binding</keyword>
<gene>
    <name evidence="8" type="ORF">CfE428DRAFT_0637</name>
</gene>
<evidence type="ECO:0000259" key="6">
    <source>
        <dbReference type="Pfam" id="PF04542"/>
    </source>
</evidence>
<dbReference type="PANTHER" id="PTHR43133">
    <property type="entry name" value="RNA POLYMERASE ECF-TYPE SIGMA FACTO"/>
    <property type="match status" value="1"/>
</dbReference>
<dbReference type="InterPro" id="IPR007627">
    <property type="entry name" value="RNA_pol_sigma70_r2"/>
</dbReference>
<dbReference type="CDD" id="cd06171">
    <property type="entry name" value="Sigma70_r4"/>
    <property type="match status" value="1"/>
</dbReference>
<dbReference type="InterPro" id="IPR036388">
    <property type="entry name" value="WH-like_DNA-bd_sf"/>
</dbReference>
<dbReference type="NCBIfam" id="TIGR02937">
    <property type="entry name" value="sigma70-ECF"/>
    <property type="match status" value="1"/>
</dbReference>
<dbReference type="InParanoid" id="B4CVF0"/>
<dbReference type="Proteomes" id="UP000005824">
    <property type="component" value="Unassembled WGS sequence"/>
</dbReference>
<comment type="similarity">
    <text evidence="1">Belongs to the sigma-70 factor family. ECF subfamily.</text>
</comment>
<keyword evidence="9" id="KW-1185">Reference proteome</keyword>
<evidence type="ECO:0000256" key="5">
    <source>
        <dbReference type="ARBA" id="ARBA00023163"/>
    </source>
</evidence>
<evidence type="ECO:0000256" key="4">
    <source>
        <dbReference type="ARBA" id="ARBA00023125"/>
    </source>
</evidence>
<dbReference type="PANTHER" id="PTHR43133:SF8">
    <property type="entry name" value="RNA POLYMERASE SIGMA FACTOR HI_1459-RELATED"/>
    <property type="match status" value="1"/>
</dbReference>
<dbReference type="EMBL" id="ABVL01000002">
    <property type="protein sequence ID" value="EDY21392.1"/>
    <property type="molecule type" value="Genomic_DNA"/>
</dbReference>
<dbReference type="STRING" id="497964.CfE428DRAFT_0637"/>
<keyword evidence="5" id="KW-0804">Transcription</keyword>
<proteinExistence type="inferred from homology"/>
<name>B4CVF0_9BACT</name>
<dbReference type="InterPro" id="IPR013324">
    <property type="entry name" value="RNA_pol_sigma_r3/r4-like"/>
</dbReference>
<evidence type="ECO:0000256" key="3">
    <source>
        <dbReference type="ARBA" id="ARBA00023082"/>
    </source>
</evidence>
<dbReference type="GO" id="GO:0006352">
    <property type="term" value="P:DNA-templated transcription initiation"/>
    <property type="evidence" value="ECO:0007669"/>
    <property type="project" value="InterPro"/>
</dbReference>
<dbReference type="Pfam" id="PF04545">
    <property type="entry name" value="Sigma70_r4"/>
    <property type="match status" value="1"/>
</dbReference>
<dbReference type="Pfam" id="PF04542">
    <property type="entry name" value="Sigma70_r2"/>
    <property type="match status" value="1"/>
</dbReference>
<dbReference type="InterPro" id="IPR013325">
    <property type="entry name" value="RNA_pol_sigma_r2"/>
</dbReference>
<dbReference type="InterPro" id="IPR014284">
    <property type="entry name" value="RNA_pol_sigma-70_dom"/>
</dbReference>
<dbReference type="InterPro" id="IPR039425">
    <property type="entry name" value="RNA_pol_sigma-70-like"/>
</dbReference>
<feature type="domain" description="RNA polymerase sigma-70 region 4" evidence="7">
    <location>
        <begin position="111"/>
        <end position="160"/>
    </location>
</feature>
<protein>
    <submittedName>
        <fullName evidence="8">RNA polymerase, sigma-24 subunit, ECF subfamily</fullName>
    </submittedName>
</protein>
<keyword evidence="3" id="KW-0731">Sigma factor</keyword>
<dbReference type="Gene3D" id="1.10.10.10">
    <property type="entry name" value="Winged helix-like DNA-binding domain superfamily/Winged helix DNA-binding domain"/>
    <property type="match status" value="1"/>
</dbReference>
<comment type="caution">
    <text evidence="8">The sequence shown here is derived from an EMBL/GenBank/DDBJ whole genome shotgun (WGS) entry which is preliminary data.</text>
</comment>